<evidence type="ECO:0000256" key="3">
    <source>
        <dbReference type="ARBA" id="ARBA00022691"/>
    </source>
</evidence>
<dbReference type="GO" id="GO:0032259">
    <property type="term" value="P:methylation"/>
    <property type="evidence" value="ECO:0007669"/>
    <property type="project" value="UniProtKB-KW"/>
</dbReference>
<keyword evidence="1" id="KW-0489">Methyltransferase</keyword>
<dbReference type="Proteomes" id="UP001314263">
    <property type="component" value="Unassembled WGS sequence"/>
</dbReference>
<evidence type="ECO:0000256" key="2">
    <source>
        <dbReference type="ARBA" id="ARBA00022679"/>
    </source>
</evidence>
<dbReference type="InterPro" id="IPR050600">
    <property type="entry name" value="SETD3_SETD6_MTase"/>
</dbReference>
<sequence length="386" mass="42925">MARVGILSLGLLLAGQLAAQSECSNDEDNLLSWLRANGGYAHIHVENVTVDALRGVVAATDVKEGDSLALLPDDLIIEMGTQRHSSAENAAVLLGKQTKDAQWHNRMSRYWDGLPGMNSGLLCRHLFTEHEAAMLQSESMKEEIEQDQEHLRQVFHGTAKWWETLLGLGPRASLVKELGVQHNVTLQAFAHAACLVGAYAFACQRGTWPFHYSAICLLPVMDMLNHRAGNASNAIVDQNKNGSYSCHAKRAIQAGEEVTQTYSQVTSRMDHSLLQYGFVEEHGEPLLAAVDSATGFEHEDDSLYGKHAHLTGPEELKRLQGILESLETTEEQDRALLTDARRRGDGREEDILRFRIQRKVALKQMIERLQRGLVMRQASSSARQEL</sequence>
<reference evidence="6 7" key="1">
    <citation type="submission" date="2023-10" db="EMBL/GenBank/DDBJ databases">
        <authorList>
            <person name="Maclean D."/>
            <person name="Macfadyen A."/>
        </authorList>
    </citation>
    <scope>NUCLEOTIDE SEQUENCE [LARGE SCALE GENOMIC DNA]</scope>
</reference>
<keyword evidence="7" id="KW-1185">Reference proteome</keyword>
<dbReference type="PANTHER" id="PTHR13271:SF123">
    <property type="entry name" value="RIBULOSE-1,5-BISPHOSPHATE CARBOXYLASE_OXYGENASE SMALL SUBUNIT N-METHYLTRANSFERASE I-RELATED"/>
    <property type="match status" value="1"/>
</dbReference>
<dbReference type="AlphaFoldDB" id="A0AAV1HZJ7"/>
<evidence type="ECO:0000313" key="6">
    <source>
        <dbReference type="EMBL" id="CAK0756827.1"/>
    </source>
</evidence>
<evidence type="ECO:0000259" key="5">
    <source>
        <dbReference type="PROSITE" id="PS50280"/>
    </source>
</evidence>
<dbReference type="InterPro" id="IPR046341">
    <property type="entry name" value="SET_dom_sf"/>
</dbReference>
<protein>
    <recommendedName>
        <fullName evidence="5">SET domain-containing protein</fullName>
    </recommendedName>
</protein>
<keyword evidence="4" id="KW-0732">Signal</keyword>
<dbReference type="Gene3D" id="3.90.1410.10">
    <property type="entry name" value="set domain protein methyltransferase, domain 1"/>
    <property type="match status" value="1"/>
</dbReference>
<organism evidence="6 7">
    <name type="scientific">Coccomyxa viridis</name>
    <dbReference type="NCBI Taxonomy" id="1274662"/>
    <lineage>
        <taxon>Eukaryota</taxon>
        <taxon>Viridiplantae</taxon>
        <taxon>Chlorophyta</taxon>
        <taxon>core chlorophytes</taxon>
        <taxon>Trebouxiophyceae</taxon>
        <taxon>Trebouxiophyceae incertae sedis</taxon>
        <taxon>Coccomyxaceae</taxon>
        <taxon>Coccomyxa</taxon>
    </lineage>
</organism>
<dbReference type="SUPFAM" id="SSF81822">
    <property type="entry name" value="RuBisCo LSMT C-terminal, substrate-binding domain"/>
    <property type="match status" value="1"/>
</dbReference>
<proteinExistence type="predicted"/>
<name>A0AAV1HZJ7_9CHLO</name>
<keyword evidence="2" id="KW-0808">Transferase</keyword>
<dbReference type="CDD" id="cd10527">
    <property type="entry name" value="SET_LSMT"/>
    <property type="match status" value="1"/>
</dbReference>
<dbReference type="PROSITE" id="PS50280">
    <property type="entry name" value="SET"/>
    <property type="match status" value="1"/>
</dbReference>
<feature type="domain" description="SET" evidence="5">
    <location>
        <begin position="46"/>
        <end position="263"/>
    </location>
</feature>
<dbReference type="InterPro" id="IPR001214">
    <property type="entry name" value="SET_dom"/>
</dbReference>
<dbReference type="Pfam" id="PF00856">
    <property type="entry name" value="SET"/>
    <property type="match status" value="1"/>
</dbReference>
<evidence type="ECO:0000313" key="7">
    <source>
        <dbReference type="Proteomes" id="UP001314263"/>
    </source>
</evidence>
<dbReference type="InterPro" id="IPR036464">
    <property type="entry name" value="Rubisco_LSMT_subst-bd_sf"/>
</dbReference>
<keyword evidence="3" id="KW-0949">S-adenosyl-L-methionine</keyword>
<dbReference type="PANTHER" id="PTHR13271">
    <property type="entry name" value="UNCHARACTERIZED PUTATIVE METHYLTRANSFERASE"/>
    <property type="match status" value="1"/>
</dbReference>
<evidence type="ECO:0000256" key="4">
    <source>
        <dbReference type="SAM" id="SignalP"/>
    </source>
</evidence>
<evidence type="ECO:0000256" key="1">
    <source>
        <dbReference type="ARBA" id="ARBA00022603"/>
    </source>
</evidence>
<accession>A0AAV1HZJ7</accession>
<dbReference type="EMBL" id="CAUYUE010000003">
    <property type="protein sequence ID" value="CAK0756827.1"/>
    <property type="molecule type" value="Genomic_DNA"/>
</dbReference>
<gene>
    <name evidence="6" type="ORF">CVIRNUC_002487</name>
</gene>
<dbReference type="GO" id="GO:0016279">
    <property type="term" value="F:protein-lysine N-methyltransferase activity"/>
    <property type="evidence" value="ECO:0007669"/>
    <property type="project" value="TreeGrafter"/>
</dbReference>
<dbReference type="SUPFAM" id="SSF82199">
    <property type="entry name" value="SET domain"/>
    <property type="match status" value="1"/>
</dbReference>
<feature type="chain" id="PRO_5043830352" description="SET domain-containing protein" evidence="4">
    <location>
        <begin position="20"/>
        <end position="386"/>
    </location>
</feature>
<comment type="caution">
    <text evidence="6">The sequence shown here is derived from an EMBL/GenBank/DDBJ whole genome shotgun (WGS) entry which is preliminary data.</text>
</comment>
<feature type="signal peptide" evidence="4">
    <location>
        <begin position="1"/>
        <end position="19"/>
    </location>
</feature>